<dbReference type="InterPro" id="IPR045864">
    <property type="entry name" value="aa-tRNA-synth_II/BPL/LPL"/>
</dbReference>
<dbReference type="RefSeq" id="WP_243537856.1">
    <property type="nucleotide sequence ID" value="NZ_CP093442.1"/>
</dbReference>
<dbReference type="Gene3D" id="3.30.930.10">
    <property type="entry name" value="Bira Bifunctional Protein, Domain 2"/>
    <property type="match status" value="1"/>
</dbReference>
<evidence type="ECO:0000259" key="1">
    <source>
        <dbReference type="Pfam" id="PF03099"/>
    </source>
</evidence>
<accession>A0ABY4C8V9</accession>
<evidence type="ECO:0000313" key="2">
    <source>
        <dbReference type="EMBL" id="UOF01416.1"/>
    </source>
</evidence>
<dbReference type="PANTHER" id="PTHR12835:SF5">
    <property type="entry name" value="BIOTIN--PROTEIN LIGASE"/>
    <property type="match status" value="1"/>
</dbReference>
<dbReference type="PANTHER" id="PTHR12835">
    <property type="entry name" value="BIOTIN PROTEIN LIGASE"/>
    <property type="match status" value="1"/>
</dbReference>
<evidence type="ECO:0000313" key="3">
    <source>
        <dbReference type="Proteomes" id="UP000830116"/>
    </source>
</evidence>
<proteinExistence type="predicted"/>
<keyword evidence="3" id="KW-1185">Reference proteome</keyword>
<gene>
    <name evidence="2" type="ORF">MNR06_00420</name>
</gene>
<dbReference type="EMBL" id="CP093442">
    <property type="protein sequence ID" value="UOF01416.1"/>
    <property type="molecule type" value="Genomic_DNA"/>
</dbReference>
<dbReference type="Proteomes" id="UP000830116">
    <property type="component" value="Chromosome"/>
</dbReference>
<organism evidence="2 3">
    <name type="scientific">Bdellovibrio reynosensis</name>
    <dbReference type="NCBI Taxonomy" id="2835041"/>
    <lineage>
        <taxon>Bacteria</taxon>
        <taxon>Pseudomonadati</taxon>
        <taxon>Bdellovibrionota</taxon>
        <taxon>Bdellovibrionia</taxon>
        <taxon>Bdellovibrionales</taxon>
        <taxon>Pseudobdellovibrionaceae</taxon>
        <taxon>Bdellovibrio</taxon>
    </lineage>
</organism>
<reference evidence="2" key="1">
    <citation type="submission" date="2022-03" db="EMBL/GenBank/DDBJ databases">
        <title>Genome Identification and Characterization of new species Bdellovibrio reynosense LBG001 sp. nov. from a Mexico soil sample.</title>
        <authorList>
            <person name="Camilli A."/>
            <person name="Ajao Y."/>
            <person name="Guo X."/>
        </authorList>
    </citation>
    <scope>NUCLEOTIDE SEQUENCE</scope>
    <source>
        <strain evidence="2">LBG001</strain>
    </source>
</reference>
<dbReference type="Pfam" id="PF03099">
    <property type="entry name" value="BPL_LplA_LipB"/>
    <property type="match status" value="1"/>
</dbReference>
<sequence length="249" mass="27561">MDTPLADIRIGQVTSHWAENNHLYVSYKSQQDSTNNLAKEEAFEENLLEESLCLYLTDHQTSGRGRGKNSWIDAQPGSCLLSSWSYLLGVKPQPTTSCLVGLAVYRACVSTWPFLEWNLKAPNDIYIGDKKVCGILLENVSQADEVRLIIGIGFNITSSPAEVETATSILESLPPGAPLLGQDYTAFLDRLLFELTDAVSHCEEQLTTSDQLSLLTALNHHPLLKEKYTGMEADGSLLINDRKISWTSL</sequence>
<protein>
    <submittedName>
        <fullName evidence="2">Biotin synthetase</fullName>
    </submittedName>
</protein>
<name>A0ABY4C8V9_9BACT</name>
<dbReference type="InterPro" id="IPR004143">
    <property type="entry name" value="BPL_LPL_catalytic"/>
</dbReference>
<feature type="domain" description="BPL/LPL catalytic" evidence="1">
    <location>
        <begin position="30"/>
        <end position="155"/>
    </location>
</feature>
<dbReference type="SUPFAM" id="SSF55681">
    <property type="entry name" value="Class II aaRS and biotin synthetases"/>
    <property type="match status" value="1"/>
</dbReference>